<dbReference type="EMBL" id="FR798996">
    <property type="protein sequence ID" value="CAM38892.1"/>
    <property type="molecule type" value="Genomic_DNA"/>
</dbReference>
<dbReference type="KEGG" id="lbz:LBRM_21_1120"/>
<reference evidence="2 3" key="2">
    <citation type="journal article" date="2011" name="Genome Res.">
        <title>Chromosome and gene copy number variation allow major structural change between species and strains of Leishmania.</title>
        <authorList>
            <person name="Rogers M.B."/>
            <person name="Hilley J.D."/>
            <person name="Dickens N.J."/>
            <person name="Wilkes J."/>
            <person name="Bates P.A."/>
            <person name="Depledge D.P."/>
            <person name="Harris D."/>
            <person name="Her Y."/>
            <person name="Herzyk P."/>
            <person name="Imamura H."/>
            <person name="Otto T.D."/>
            <person name="Sanders M."/>
            <person name="Seeger K."/>
            <person name="Dujardin J.C."/>
            <person name="Berriman M."/>
            <person name="Smith D.F."/>
            <person name="Hertz-Fowler C."/>
            <person name="Mottram J.C."/>
        </authorList>
    </citation>
    <scope>NUCLEOTIDE SEQUENCE [LARGE SCALE GENOMIC DNA]</scope>
    <source>
        <strain evidence="2 3">MHOM/BR/75/M2904</strain>
    </source>
</reference>
<feature type="compositionally biased region" description="Basic and acidic residues" evidence="1">
    <location>
        <begin position="76"/>
        <end position="86"/>
    </location>
</feature>
<proteinExistence type="predicted"/>
<accession>A4HBU9</accession>
<dbReference type="VEuPathDB" id="TriTrypDB:LbrM.21.1120"/>
<evidence type="ECO:0000256" key="1">
    <source>
        <dbReference type="SAM" id="MobiDB-lite"/>
    </source>
</evidence>
<dbReference type="RefSeq" id="XP_001564817.1">
    <property type="nucleotide sequence ID" value="XM_001564767.1"/>
</dbReference>
<dbReference type="GeneID" id="5415377"/>
<dbReference type="Proteomes" id="UP000007258">
    <property type="component" value="Chromosome 21"/>
</dbReference>
<feature type="region of interest" description="Disordered" evidence="1">
    <location>
        <begin position="64"/>
        <end position="106"/>
    </location>
</feature>
<keyword evidence="3" id="KW-1185">Reference proteome</keyword>
<dbReference type="InParanoid" id="A4HBU9"/>
<sequence length="106" mass="12109">MRERPMDWPSLANIFAPLSTSLRGLTHACEDAIDRREDDRLYPHAGLEAGRCLHIAHRRLRTTCHSRGVRHRQHVHQQDRGQRERAGAAAGETGTLSRSRGWRRGP</sequence>
<gene>
    <name evidence="2" type="ORF">LBRM_21_1120</name>
</gene>
<reference evidence="2 3" key="1">
    <citation type="journal article" date="2007" name="Nat. Genet.">
        <title>Comparative genomic analysis of three Leishmania species that cause diverse human disease.</title>
        <authorList>
            <person name="Peacock C.S."/>
            <person name="Seeger K."/>
            <person name="Harris D."/>
            <person name="Murphy L."/>
            <person name="Ruiz J.C."/>
            <person name="Quail M.A."/>
            <person name="Peters N."/>
            <person name="Adlem E."/>
            <person name="Tivey A."/>
            <person name="Aslett M."/>
            <person name="Kerhornou A."/>
            <person name="Ivens A."/>
            <person name="Fraser A."/>
            <person name="Rajandream M.A."/>
            <person name="Carver T."/>
            <person name="Norbertczak H."/>
            <person name="Chillingworth T."/>
            <person name="Hance Z."/>
            <person name="Jagels K."/>
            <person name="Moule S."/>
            <person name="Ormond D."/>
            <person name="Rutter S."/>
            <person name="Squares R."/>
            <person name="Whitehead S."/>
            <person name="Rabbinowitsch E."/>
            <person name="Arrowsmith C."/>
            <person name="White B."/>
            <person name="Thurston S."/>
            <person name="Bringaud F."/>
            <person name="Baldauf S.L."/>
            <person name="Faulconbridge A."/>
            <person name="Jeffares D."/>
            <person name="Depledge D.P."/>
            <person name="Oyola S.O."/>
            <person name="Hilley J.D."/>
            <person name="Brito L.O."/>
            <person name="Tosi L.R."/>
            <person name="Barrell B."/>
            <person name="Cruz A.K."/>
            <person name="Mottram J.C."/>
            <person name="Smith D.F."/>
            <person name="Berriman M."/>
        </authorList>
    </citation>
    <scope>NUCLEOTIDE SEQUENCE [LARGE SCALE GENOMIC DNA]</scope>
    <source>
        <strain evidence="2 3">MHOM/BR/75/M2904</strain>
    </source>
</reference>
<organism evidence="2 3">
    <name type="scientific">Leishmania braziliensis</name>
    <dbReference type="NCBI Taxonomy" id="5660"/>
    <lineage>
        <taxon>Eukaryota</taxon>
        <taxon>Discoba</taxon>
        <taxon>Euglenozoa</taxon>
        <taxon>Kinetoplastea</taxon>
        <taxon>Metakinetoplastina</taxon>
        <taxon>Trypanosomatida</taxon>
        <taxon>Trypanosomatidae</taxon>
        <taxon>Leishmaniinae</taxon>
        <taxon>Leishmania</taxon>
        <taxon>Leishmania braziliensis species complex</taxon>
    </lineage>
</organism>
<evidence type="ECO:0000313" key="2">
    <source>
        <dbReference type="EMBL" id="CAM38892.1"/>
    </source>
</evidence>
<dbReference type="AlphaFoldDB" id="A4HBU9"/>
<evidence type="ECO:0000313" key="3">
    <source>
        <dbReference type="Proteomes" id="UP000007258"/>
    </source>
</evidence>
<name>A4HBU9_LEIBR</name>
<feature type="compositionally biased region" description="Basic residues" evidence="1">
    <location>
        <begin position="64"/>
        <end position="75"/>
    </location>
</feature>
<protein>
    <submittedName>
        <fullName evidence="2">Uncharacterized protein</fullName>
    </submittedName>
</protein>
<dbReference type="STRING" id="5660.A4HBU9"/>